<evidence type="ECO:0000313" key="3">
    <source>
        <dbReference type="Proteomes" id="UP000276991"/>
    </source>
</evidence>
<protein>
    <submittedName>
        <fullName evidence="2">Uncharacterized protein</fullName>
    </submittedName>
</protein>
<dbReference type="Proteomes" id="UP000276991">
    <property type="component" value="Unassembled WGS sequence"/>
</dbReference>
<name>A0A498SMD7_ACAVI</name>
<dbReference type="AlphaFoldDB" id="A0A498SMD7"/>
<gene>
    <name evidence="2" type="ORF">NAV_LOCUS7705</name>
</gene>
<sequence>MKTREVVEKGRVKREWPLVWNVSIVRVRWIGGAGSSDSIGGAGSSDSTAEAASPRQQWYGAVRCGAAWQCGAAVRRCGRCGKEESILDDIPLPL</sequence>
<feature type="region of interest" description="Disordered" evidence="1">
    <location>
        <begin position="32"/>
        <end position="51"/>
    </location>
</feature>
<evidence type="ECO:0000256" key="1">
    <source>
        <dbReference type="SAM" id="MobiDB-lite"/>
    </source>
</evidence>
<accession>A0A498SMD7</accession>
<organism evidence="2 3">
    <name type="scientific">Acanthocheilonema viteae</name>
    <name type="common">Filarial nematode worm</name>
    <name type="synonym">Dipetalonema viteae</name>
    <dbReference type="NCBI Taxonomy" id="6277"/>
    <lineage>
        <taxon>Eukaryota</taxon>
        <taxon>Metazoa</taxon>
        <taxon>Ecdysozoa</taxon>
        <taxon>Nematoda</taxon>
        <taxon>Chromadorea</taxon>
        <taxon>Rhabditida</taxon>
        <taxon>Spirurina</taxon>
        <taxon>Spiruromorpha</taxon>
        <taxon>Filarioidea</taxon>
        <taxon>Onchocercidae</taxon>
        <taxon>Acanthocheilonema</taxon>
    </lineage>
</organism>
<reference evidence="2 3" key="1">
    <citation type="submission" date="2018-08" db="EMBL/GenBank/DDBJ databases">
        <authorList>
            <person name="Laetsch R D."/>
            <person name="Stevens L."/>
            <person name="Kumar S."/>
            <person name="Blaxter L. M."/>
        </authorList>
    </citation>
    <scope>NUCLEOTIDE SEQUENCE [LARGE SCALE GENOMIC DNA]</scope>
</reference>
<feature type="compositionally biased region" description="Low complexity" evidence="1">
    <location>
        <begin position="35"/>
        <end position="47"/>
    </location>
</feature>
<keyword evidence="3" id="KW-1185">Reference proteome</keyword>
<proteinExistence type="predicted"/>
<evidence type="ECO:0000313" key="2">
    <source>
        <dbReference type="EMBL" id="VBB32914.1"/>
    </source>
</evidence>
<dbReference type="EMBL" id="UPTC01002016">
    <property type="protein sequence ID" value="VBB32914.1"/>
    <property type="molecule type" value="Genomic_DNA"/>
</dbReference>